<dbReference type="SUPFAM" id="SSF52540">
    <property type="entry name" value="P-loop containing nucleoside triphosphate hydrolases"/>
    <property type="match status" value="1"/>
</dbReference>
<dbReference type="AlphaFoldDB" id="A0A817PZA7"/>
<dbReference type="Gene3D" id="3.40.50.300">
    <property type="entry name" value="P-loop containing nucleotide triphosphate hydrolases"/>
    <property type="match status" value="1"/>
</dbReference>
<dbReference type="Proteomes" id="UP000663873">
    <property type="component" value="Unassembled WGS sequence"/>
</dbReference>
<keyword evidence="1" id="KW-0812">Transmembrane</keyword>
<dbReference type="InterPro" id="IPR006073">
    <property type="entry name" value="GTP-bd"/>
</dbReference>
<gene>
    <name evidence="3" type="ORF">TIS948_LOCUS11600</name>
    <name evidence="4" type="ORF">UJA718_LOCUS22015</name>
</gene>
<evidence type="ECO:0000256" key="1">
    <source>
        <dbReference type="SAM" id="Phobius"/>
    </source>
</evidence>
<evidence type="ECO:0000313" key="3">
    <source>
        <dbReference type="EMBL" id="CAF3185226.1"/>
    </source>
</evidence>
<dbReference type="Proteomes" id="UP000663825">
    <property type="component" value="Unassembled WGS sequence"/>
</dbReference>
<organism evidence="3 5">
    <name type="scientific">Rotaria socialis</name>
    <dbReference type="NCBI Taxonomy" id="392032"/>
    <lineage>
        <taxon>Eukaryota</taxon>
        <taxon>Metazoa</taxon>
        <taxon>Spiralia</taxon>
        <taxon>Gnathifera</taxon>
        <taxon>Rotifera</taxon>
        <taxon>Eurotatoria</taxon>
        <taxon>Bdelloidea</taxon>
        <taxon>Philodinida</taxon>
        <taxon>Philodinidae</taxon>
        <taxon>Rotaria</taxon>
    </lineage>
</organism>
<accession>A0A817PZA7</accession>
<keyword evidence="1" id="KW-1133">Transmembrane helix</keyword>
<keyword evidence="1" id="KW-0472">Membrane</keyword>
<reference evidence="3" key="1">
    <citation type="submission" date="2021-02" db="EMBL/GenBank/DDBJ databases">
        <authorList>
            <person name="Nowell W R."/>
        </authorList>
    </citation>
    <scope>NUCLEOTIDE SEQUENCE</scope>
</reference>
<evidence type="ECO:0000313" key="5">
    <source>
        <dbReference type="Proteomes" id="UP000663825"/>
    </source>
</evidence>
<dbReference type="Pfam" id="PF01926">
    <property type="entry name" value="MMR_HSR1"/>
    <property type="match status" value="1"/>
</dbReference>
<dbReference type="EMBL" id="CAJNXB010001661">
    <property type="protein sequence ID" value="CAF3185226.1"/>
    <property type="molecule type" value="Genomic_DNA"/>
</dbReference>
<evidence type="ECO:0000313" key="6">
    <source>
        <dbReference type="Proteomes" id="UP000663873"/>
    </source>
</evidence>
<protein>
    <recommendedName>
        <fullName evidence="2">G domain-containing protein</fullName>
    </recommendedName>
</protein>
<keyword evidence="6" id="KW-1185">Reference proteome</keyword>
<dbReference type="InterPro" id="IPR027417">
    <property type="entry name" value="P-loop_NTPase"/>
</dbReference>
<name>A0A817PZA7_9BILA</name>
<evidence type="ECO:0000313" key="4">
    <source>
        <dbReference type="EMBL" id="CAF4439988.1"/>
    </source>
</evidence>
<proteinExistence type="predicted"/>
<dbReference type="EMBL" id="CAJOBP010004432">
    <property type="protein sequence ID" value="CAF4439988.1"/>
    <property type="molecule type" value="Genomic_DNA"/>
</dbReference>
<feature type="transmembrane region" description="Helical" evidence="1">
    <location>
        <begin position="892"/>
        <end position="914"/>
    </location>
</feature>
<sequence>MVYCRIRAHCLAQQCEWKKEYNDIIDLKKDTIDHFQTYNIDNESSIIVYYDEKEKCDRIFDDLDVLPTDNTTVFDIYVKRIWACCAVCFGPFDIIPDRLPLECIEKLCHVQYCVNCVNIICEPSTSRKFTCIFCKKTNDRPQRNILLENIFLWKPYTNRYGAHSTERIETIFNGPNISDAIHRIENRRTHIKMLQATLQKRLSTIVDQDSYSDETKSYLRTADHLIDKLESFITQLRACERNIRSQAITFRALINNYRALLRDSICEKPSKQEAASFIVLCAKLCVADYDTIERMISIDEQSIITDPNYISMYAANKLKDMIFKESITCVNDILEDIGYRRRIIEEKQQQIAEFYLNTSCHPFRFFYTVQHDNATKMLSSFDEFEKKCICFRDIYYRIDSIMQEYRDELMKKTLNDTSNEYSSLPTSEQMATFQCSRLILISELLRSETDRIEMNALFPRITETVKQWKQTKDHDPKIYDLFYALEQDLLLLNDPNCSLLNIIPFRVGFIGNISVGKSSLVNYLRTENSISTLTNRTLSPIAVGQSTVGSLQFDEQHQYSNTQPIVTIRYVDIEGYTACNTLVQAASYFEQIQKADCDLYIILFTGQQVSFERELENEIRERLNRPCWYVRSKVDKEFEEHFNEQVTRRKKHYHDIEFDEHEEKELTEQIIEMIREKTIGICQTSPDNVFLVNSLYSNSKTHPFDIHLLSERLIYTAQQPYVKERIKRMAIMVCTRIIGIYFRRRCIISFINHQRRAGIGAMVIPWGDQLALVHTRFGIRLALGVQDRSYLHNRILNKVDAFTSLLVKYQLNINPNDLQSDEFNYLKIDNSSILVNTHDPQNEYSKTISLGSESKTDSSIVKKVSSAMPAGVVASGLAVKKIAAATLSVGSFGYGISVGFFGLGFIASIPIGLWTMKTSGQEIRNYLDKLCADLLIISEHFVVAIINQQEAAVENDSLEHNKFILKNI</sequence>
<dbReference type="GO" id="GO:0005525">
    <property type="term" value="F:GTP binding"/>
    <property type="evidence" value="ECO:0007669"/>
    <property type="project" value="InterPro"/>
</dbReference>
<dbReference type="OrthoDB" id="10013740at2759"/>
<evidence type="ECO:0000259" key="2">
    <source>
        <dbReference type="Pfam" id="PF01926"/>
    </source>
</evidence>
<comment type="caution">
    <text evidence="3">The sequence shown here is derived from an EMBL/GenBank/DDBJ whole genome shotgun (WGS) entry which is preliminary data.</text>
</comment>
<feature type="domain" description="G" evidence="2">
    <location>
        <begin position="506"/>
        <end position="631"/>
    </location>
</feature>